<gene>
    <name evidence="19" type="primary">cyoD</name>
    <name evidence="19" type="ORF">ISP14_16490</name>
</gene>
<dbReference type="NCBIfam" id="TIGR02847">
    <property type="entry name" value="CyoD"/>
    <property type="match status" value="1"/>
</dbReference>
<evidence type="ECO:0000256" key="15">
    <source>
        <dbReference type="ARBA" id="ARBA00031887"/>
    </source>
</evidence>
<evidence type="ECO:0000256" key="5">
    <source>
        <dbReference type="ARBA" id="ARBA00022448"/>
    </source>
</evidence>
<evidence type="ECO:0000256" key="3">
    <source>
        <dbReference type="ARBA" id="ARBA00011700"/>
    </source>
</evidence>
<evidence type="ECO:0000256" key="7">
    <source>
        <dbReference type="ARBA" id="ARBA00022692"/>
    </source>
</evidence>
<reference evidence="19 20" key="1">
    <citation type="submission" date="2020-10" db="EMBL/GenBank/DDBJ databases">
        <title>Phylogeny of dyella-like bacteria.</title>
        <authorList>
            <person name="Fu J."/>
        </authorList>
    </citation>
    <scope>NUCLEOTIDE SEQUENCE [LARGE SCALE GENOMIC DNA]</scope>
    <source>
        <strain evidence="19 20">DKC-1</strain>
    </source>
</reference>
<evidence type="ECO:0000256" key="10">
    <source>
        <dbReference type="ARBA" id="ARBA00023002"/>
    </source>
</evidence>
<comment type="caution">
    <text evidence="19">The sequence shown here is derived from an EMBL/GenBank/DDBJ whole genome shotgun (WGS) entry which is preliminary data.</text>
</comment>
<evidence type="ECO:0000256" key="18">
    <source>
        <dbReference type="SAM" id="Phobius"/>
    </source>
</evidence>
<keyword evidence="7 18" id="KW-0812">Transmembrane</keyword>
<comment type="function">
    <text evidence="12">Cytochrome bo(3) ubiquinol terminal oxidase is the component of the aerobic respiratory chain of E.coli that predominates when cells are grown at high aeration. Has proton pump activity across the membrane in addition to electron transfer, pumping 2 protons/electron.</text>
</comment>
<sequence length="129" mass="14090">MTAQQHDPRRGESHTPGLENQRTHGSFGGYVVGYIAAMLLTIAAFVMAPSTNMAPFSIEAGLAVLAIAQMLVHLIFFLHINTAPVQKTNVMAFAATMLIIAIVVIGSMWIMAHLNHNMVPMSQVMQMQR</sequence>
<evidence type="ECO:0000256" key="12">
    <source>
        <dbReference type="ARBA" id="ARBA00025694"/>
    </source>
</evidence>
<keyword evidence="6" id="KW-1003">Cell membrane</keyword>
<evidence type="ECO:0000256" key="8">
    <source>
        <dbReference type="ARBA" id="ARBA00022982"/>
    </source>
</evidence>
<comment type="similarity">
    <text evidence="2">Belongs to the cytochrome c oxidase bacterial subunit 4 family.</text>
</comment>
<proteinExistence type="inferred from homology"/>
<evidence type="ECO:0000256" key="14">
    <source>
        <dbReference type="ARBA" id="ARBA00030211"/>
    </source>
</evidence>
<dbReference type="InterPro" id="IPR050968">
    <property type="entry name" value="Cytochrome_c_oxidase_bac_sub4"/>
</dbReference>
<feature type="compositionally biased region" description="Basic and acidic residues" evidence="17">
    <location>
        <begin position="1"/>
        <end position="13"/>
    </location>
</feature>
<keyword evidence="8" id="KW-0249">Electron transport</keyword>
<keyword evidence="11 18" id="KW-0472">Membrane</keyword>
<evidence type="ECO:0000256" key="9">
    <source>
        <dbReference type="ARBA" id="ARBA00022989"/>
    </source>
</evidence>
<dbReference type="Proteomes" id="UP001620397">
    <property type="component" value="Unassembled WGS sequence"/>
</dbReference>
<evidence type="ECO:0000256" key="6">
    <source>
        <dbReference type="ARBA" id="ARBA00022475"/>
    </source>
</evidence>
<evidence type="ECO:0000256" key="17">
    <source>
        <dbReference type="SAM" id="MobiDB-lite"/>
    </source>
</evidence>
<evidence type="ECO:0000256" key="11">
    <source>
        <dbReference type="ARBA" id="ARBA00023136"/>
    </source>
</evidence>
<keyword evidence="9 18" id="KW-1133">Transmembrane helix</keyword>
<dbReference type="InterPro" id="IPR005171">
    <property type="entry name" value="Cyt_c_oxidase_su4_prok"/>
</dbReference>
<feature type="transmembrane region" description="Helical" evidence="18">
    <location>
        <begin position="90"/>
        <end position="112"/>
    </location>
</feature>
<evidence type="ECO:0000256" key="2">
    <source>
        <dbReference type="ARBA" id="ARBA00008079"/>
    </source>
</evidence>
<organism evidence="19 20">
    <name type="scientific">Dyella agri</name>
    <dbReference type="NCBI Taxonomy" id="1926869"/>
    <lineage>
        <taxon>Bacteria</taxon>
        <taxon>Pseudomonadati</taxon>
        <taxon>Pseudomonadota</taxon>
        <taxon>Gammaproteobacteria</taxon>
        <taxon>Lysobacterales</taxon>
        <taxon>Rhodanobacteraceae</taxon>
        <taxon>Dyella</taxon>
    </lineage>
</organism>
<protein>
    <recommendedName>
        <fullName evidence="4">Cytochrome bo(3) ubiquinol oxidase subunit 4</fullName>
    </recommendedName>
    <alternativeName>
        <fullName evidence="16">Cytochrome o ubiquinol oxidase subunit 4</fullName>
    </alternativeName>
    <alternativeName>
        <fullName evidence="13">Oxidase bo(3) subunit 4</fullName>
    </alternativeName>
    <alternativeName>
        <fullName evidence="14">Ubiquinol oxidase polypeptide IV</fullName>
    </alternativeName>
    <alternativeName>
        <fullName evidence="15">Ubiquinol oxidase subunit 4</fullName>
    </alternativeName>
</protein>
<dbReference type="Pfam" id="PF03626">
    <property type="entry name" value="COX4_pro"/>
    <property type="match status" value="1"/>
</dbReference>
<feature type="transmembrane region" description="Helical" evidence="18">
    <location>
        <begin position="27"/>
        <end position="48"/>
    </location>
</feature>
<dbReference type="PANTHER" id="PTHR36835:SF1">
    <property type="entry name" value="CYTOCHROME BO(3) UBIQUINOL OXIDASE SUBUNIT 4"/>
    <property type="match status" value="1"/>
</dbReference>
<feature type="transmembrane region" description="Helical" evidence="18">
    <location>
        <begin position="60"/>
        <end position="78"/>
    </location>
</feature>
<comment type="subunit">
    <text evidence="3">Heterooctamer of two A chains, two B chains, two C chains and two D chains.</text>
</comment>
<evidence type="ECO:0000256" key="13">
    <source>
        <dbReference type="ARBA" id="ARBA00030071"/>
    </source>
</evidence>
<evidence type="ECO:0000313" key="19">
    <source>
        <dbReference type="EMBL" id="MFK2932383.1"/>
    </source>
</evidence>
<keyword evidence="20" id="KW-1185">Reference proteome</keyword>
<evidence type="ECO:0000313" key="20">
    <source>
        <dbReference type="Proteomes" id="UP001620397"/>
    </source>
</evidence>
<dbReference type="RefSeq" id="WP_404541919.1">
    <property type="nucleotide sequence ID" value="NZ_JADIKL010000012.1"/>
</dbReference>
<dbReference type="EMBL" id="JADIKL010000012">
    <property type="protein sequence ID" value="MFK2932383.1"/>
    <property type="molecule type" value="Genomic_DNA"/>
</dbReference>
<name>A0ABW8KNE6_9GAMM</name>
<dbReference type="InterPro" id="IPR014210">
    <property type="entry name" value="Cyt_o_ubiqinol_oxidase_su4"/>
</dbReference>
<evidence type="ECO:0000256" key="4">
    <source>
        <dbReference type="ARBA" id="ARBA00014689"/>
    </source>
</evidence>
<feature type="region of interest" description="Disordered" evidence="17">
    <location>
        <begin position="1"/>
        <end position="22"/>
    </location>
</feature>
<evidence type="ECO:0000256" key="1">
    <source>
        <dbReference type="ARBA" id="ARBA00004651"/>
    </source>
</evidence>
<evidence type="ECO:0000256" key="16">
    <source>
        <dbReference type="ARBA" id="ARBA00032185"/>
    </source>
</evidence>
<dbReference type="PANTHER" id="PTHR36835">
    <property type="entry name" value="CYTOCHROME BO(3) UBIQUINOL OXIDASE SUBUNIT 4"/>
    <property type="match status" value="1"/>
</dbReference>
<keyword evidence="5" id="KW-0813">Transport</keyword>
<keyword evidence="10" id="KW-0560">Oxidoreductase</keyword>
<comment type="subcellular location">
    <subcellularLocation>
        <location evidence="1">Cell membrane</location>
        <topology evidence="1">Multi-pass membrane protein</topology>
    </subcellularLocation>
</comment>
<accession>A0ABW8KNE6</accession>